<accession>A0A9D2HXG0</accession>
<proteinExistence type="predicted"/>
<dbReference type="Proteomes" id="UP000823862">
    <property type="component" value="Unassembled WGS sequence"/>
</dbReference>
<sequence>MKTLKRINLLRFEQEEMAKNEKKVLVGGRADCSCGCACGYTCSCSYVRLAEAAFNADVNTSAVSNNGLGAIQDQAESNAYNVGYETR</sequence>
<evidence type="ECO:0000313" key="1">
    <source>
        <dbReference type="EMBL" id="HJA85887.1"/>
    </source>
</evidence>
<dbReference type="AlphaFoldDB" id="A0A9D2HXG0"/>
<comment type="caution">
    <text evidence="1">The sequence shown here is derived from an EMBL/GenBank/DDBJ whole genome shotgun (WGS) entry which is preliminary data.</text>
</comment>
<dbReference type="InterPro" id="IPR026408">
    <property type="entry name" value="GG_sam_targ_CFB"/>
</dbReference>
<gene>
    <name evidence="1" type="ORF">H9950_06820</name>
</gene>
<reference evidence="1" key="1">
    <citation type="journal article" date="2021" name="PeerJ">
        <title>Extensive microbial diversity within the chicken gut microbiome revealed by metagenomics and culture.</title>
        <authorList>
            <person name="Gilroy R."/>
            <person name="Ravi A."/>
            <person name="Getino M."/>
            <person name="Pursley I."/>
            <person name="Horton D.L."/>
            <person name="Alikhan N.F."/>
            <person name="Baker D."/>
            <person name="Gharbi K."/>
            <person name="Hall N."/>
            <person name="Watson M."/>
            <person name="Adriaenssens E.M."/>
            <person name="Foster-Nyarko E."/>
            <person name="Jarju S."/>
            <person name="Secka A."/>
            <person name="Antonio M."/>
            <person name="Oren A."/>
            <person name="Chaudhuri R.R."/>
            <person name="La Ragione R."/>
            <person name="Hildebrand F."/>
            <person name="Pallen M.J."/>
        </authorList>
    </citation>
    <scope>NUCLEOTIDE SEQUENCE</scope>
    <source>
        <strain evidence="1">ChiHjej12B11-9795</strain>
    </source>
</reference>
<evidence type="ECO:0000313" key="2">
    <source>
        <dbReference type="Proteomes" id="UP000823862"/>
    </source>
</evidence>
<protein>
    <submittedName>
        <fullName evidence="1">TIGR04149 family rSAM-modified RiPP</fullName>
    </submittedName>
</protein>
<dbReference type="NCBIfam" id="TIGR04149">
    <property type="entry name" value="GG_sam_targ_CFB"/>
    <property type="match status" value="1"/>
</dbReference>
<dbReference type="EMBL" id="DWZI01000036">
    <property type="protein sequence ID" value="HJA85887.1"/>
    <property type="molecule type" value="Genomic_DNA"/>
</dbReference>
<name>A0A9D2HXG0_9BACE</name>
<reference evidence="1" key="2">
    <citation type="submission" date="2021-04" db="EMBL/GenBank/DDBJ databases">
        <authorList>
            <person name="Gilroy R."/>
        </authorList>
    </citation>
    <scope>NUCLEOTIDE SEQUENCE</scope>
    <source>
        <strain evidence="1">ChiHjej12B11-9795</strain>
    </source>
</reference>
<organism evidence="1 2">
    <name type="scientific">Candidatus Bacteroides avicola</name>
    <dbReference type="NCBI Taxonomy" id="2838468"/>
    <lineage>
        <taxon>Bacteria</taxon>
        <taxon>Pseudomonadati</taxon>
        <taxon>Bacteroidota</taxon>
        <taxon>Bacteroidia</taxon>
        <taxon>Bacteroidales</taxon>
        <taxon>Bacteroidaceae</taxon>
        <taxon>Bacteroides</taxon>
    </lineage>
</organism>